<proteinExistence type="predicted"/>
<reference evidence="2 3" key="1">
    <citation type="submission" date="2019-03" db="EMBL/GenBank/DDBJ databases">
        <title>Genomic Encyclopedia of Type Strains, Phase IV (KMG-IV): sequencing the most valuable type-strain genomes for metagenomic binning, comparative biology and taxonomic classification.</title>
        <authorList>
            <person name="Goeker M."/>
        </authorList>
    </citation>
    <scope>NUCLEOTIDE SEQUENCE [LARGE SCALE GENOMIC DNA]</scope>
    <source>
        <strain evidence="2 3">DSM 102969</strain>
    </source>
</reference>
<dbReference type="Pfam" id="PF13474">
    <property type="entry name" value="SnoaL_3"/>
    <property type="match status" value="1"/>
</dbReference>
<comment type="caution">
    <text evidence="2">The sequence shown here is derived from an EMBL/GenBank/DDBJ whole genome shotgun (WGS) entry which is preliminary data.</text>
</comment>
<evidence type="ECO:0000259" key="1">
    <source>
        <dbReference type="Pfam" id="PF13474"/>
    </source>
</evidence>
<sequence>MIEDTREAIRQRIERFSALLTARDPAIVDEIWSPGFRLVGSEPGEIADSREALVHLFGKLFARPVRYGFDFATFAVEANGETAWLFAEGDLMATGADATDRFPYRLTAVFVRSGDGWRWRLFSGSEPAKPFAG</sequence>
<evidence type="ECO:0000313" key="3">
    <source>
        <dbReference type="Proteomes" id="UP000294547"/>
    </source>
</evidence>
<protein>
    <submittedName>
        <fullName evidence="2">SnoaL-like protein</fullName>
    </submittedName>
</protein>
<accession>A0A4R6RJ34</accession>
<dbReference type="AlphaFoldDB" id="A0A4R6RJ34"/>
<dbReference type="InterPro" id="IPR037401">
    <property type="entry name" value="SnoaL-like"/>
</dbReference>
<gene>
    <name evidence="2" type="ORF">EDD54_0390</name>
</gene>
<feature type="domain" description="SnoaL-like" evidence="1">
    <location>
        <begin position="9"/>
        <end position="119"/>
    </location>
</feature>
<dbReference type="RefSeq" id="WP_165644508.1">
    <property type="nucleotide sequence ID" value="NZ_BSPM01000008.1"/>
</dbReference>
<keyword evidence="3" id="KW-1185">Reference proteome</keyword>
<evidence type="ECO:0000313" key="2">
    <source>
        <dbReference type="EMBL" id="TDP86513.1"/>
    </source>
</evidence>
<organism evidence="2 3">
    <name type="scientific">Oharaeibacter diazotrophicus</name>
    <dbReference type="NCBI Taxonomy" id="1920512"/>
    <lineage>
        <taxon>Bacteria</taxon>
        <taxon>Pseudomonadati</taxon>
        <taxon>Pseudomonadota</taxon>
        <taxon>Alphaproteobacteria</taxon>
        <taxon>Hyphomicrobiales</taxon>
        <taxon>Pleomorphomonadaceae</taxon>
        <taxon>Oharaeibacter</taxon>
    </lineage>
</organism>
<name>A0A4R6RJ34_9HYPH</name>
<dbReference type="InterPro" id="IPR032710">
    <property type="entry name" value="NTF2-like_dom_sf"/>
</dbReference>
<dbReference type="SUPFAM" id="SSF54427">
    <property type="entry name" value="NTF2-like"/>
    <property type="match status" value="1"/>
</dbReference>
<dbReference type="Proteomes" id="UP000294547">
    <property type="component" value="Unassembled WGS sequence"/>
</dbReference>
<dbReference type="Gene3D" id="3.10.450.50">
    <property type="match status" value="1"/>
</dbReference>
<dbReference type="EMBL" id="SNXY01000006">
    <property type="protein sequence ID" value="TDP86513.1"/>
    <property type="molecule type" value="Genomic_DNA"/>
</dbReference>